<comment type="caution">
    <text evidence="1">The sequence shown here is derived from an EMBL/GenBank/DDBJ whole genome shotgun (WGS) entry which is preliminary data.</text>
</comment>
<protein>
    <submittedName>
        <fullName evidence="1">ABC-type multidrug transport system ATPase subunit</fullName>
    </submittedName>
</protein>
<dbReference type="Proteomes" id="UP001234495">
    <property type="component" value="Unassembled WGS sequence"/>
</dbReference>
<sequence length="34" mass="3824">MCKRLVLSALSVEYDLYIFDESTSGLNQLIAAIF</sequence>
<keyword evidence="2" id="KW-1185">Reference proteome</keyword>
<evidence type="ECO:0000313" key="2">
    <source>
        <dbReference type="Proteomes" id="UP001234495"/>
    </source>
</evidence>
<gene>
    <name evidence="1" type="ORF">J2S19_001393</name>
</gene>
<organism evidence="1 2">
    <name type="scientific">Metabacillus malikii</name>
    <dbReference type="NCBI Taxonomy" id="1504265"/>
    <lineage>
        <taxon>Bacteria</taxon>
        <taxon>Bacillati</taxon>
        <taxon>Bacillota</taxon>
        <taxon>Bacilli</taxon>
        <taxon>Bacillales</taxon>
        <taxon>Bacillaceae</taxon>
        <taxon>Metabacillus</taxon>
    </lineage>
</organism>
<evidence type="ECO:0000313" key="1">
    <source>
        <dbReference type="EMBL" id="MDQ0230141.1"/>
    </source>
</evidence>
<proteinExistence type="predicted"/>
<accession>A0ABT9ZCZ5</accession>
<name>A0ABT9ZCZ5_9BACI</name>
<dbReference type="EMBL" id="JAUSUD010000004">
    <property type="protein sequence ID" value="MDQ0230141.1"/>
    <property type="molecule type" value="Genomic_DNA"/>
</dbReference>
<reference evidence="1 2" key="1">
    <citation type="submission" date="2023-07" db="EMBL/GenBank/DDBJ databases">
        <title>Genomic Encyclopedia of Type Strains, Phase IV (KMG-IV): sequencing the most valuable type-strain genomes for metagenomic binning, comparative biology and taxonomic classification.</title>
        <authorList>
            <person name="Goeker M."/>
        </authorList>
    </citation>
    <scope>NUCLEOTIDE SEQUENCE [LARGE SCALE GENOMIC DNA]</scope>
    <source>
        <strain evidence="1 2">DSM 29005</strain>
    </source>
</reference>